<dbReference type="InterPro" id="IPR051460">
    <property type="entry name" value="HdrC_iron-sulfur_subunit"/>
</dbReference>
<evidence type="ECO:0000313" key="7">
    <source>
        <dbReference type="EMBL" id="HIZ07408.1"/>
    </source>
</evidence>
<keyword evidence="1" id="KW-0004">4Fe-4S</keyword>
<comment type="caution">
    <text evidence="7">The sequence shown here is derived from an EMBL/GenBank/DDBJ whole genome shotgun (WGS) entry which is preliminary data.</text>
</comment>
<dbReference type="Pfam" id="PF13183">
    <property type="entry name" value="Fer4_8"/>
    <property type="match status" value="1"/>
</dbReference>
<evidence type="ECO:0000259" key="6">
    <source>
        <dbReference type="PROSITE" id="PS51379"/>
    </source>
</evidence>
<dbReference type="AlphaFoldDB" id="A0A9D2IGE5"/>
<dbReference type="GO" id="GO:0051539">
    <property type="term" value="F:4 iron, 4 sulfur cluster binding"/>
    <property type="evidence" value="ECO:0007669"/>
    <property type="project" value="UniProtKB-KW"/>
</dbReference>
<keyword evidence="3" id="KW-0560">Oxidoreductase</keyword>
<dbReference type="Proteomes" id="UP000824024">
    <property type="component" value="Unassembled WGS sequence"/>
</dbReference>
<dbReference type="GO" id="GO:0046872">
    <property type="term" value="F:metal ion binding"/>
    <property type="evidence" value="ECO:0007669"/>
    <property type="project" value="UniProtKB-KW"/>
</dbReference>
<feature type="domain" description="4Fe-4S ferredoxin-type" evidence="6">
    <location>
        <begin position="20"/>
        <end position="50"/>
    </location>
</feature>
<dbReference type="PANTHER" id="PTHR43255:SF1">
    <property type="entry name" value="IRON-SULFUR-BINDING OXIDOREDUCTASE FADF-RELATED"/>
    <property type="match status" value="1"/>
</dbReference>
<accession>A0A9D2IGE5</accession>
<evidence type="ECO:0000256" key="2">
    <source>
        <dbReference type="ARBA" id="ARBA00022723"/>
    </source>
</evidence>
<protein>
    <submittedName>
        <fullName evidence="7">4Fe-4S dicluster domain-containing protein</fullName>
    </submittedName>
</protein>
<reference evidence="7" key="1">
    <citation type="journal article" date="2021" name="PeerJ">
        <title>Extensive microbial diversity within the chicken gut microbiome revealed by metagenomics and culture.</title>
        <authorList>
            <person name="Gilroy R."/>
            <person name="Ravi A."/>
            <person name="Getino M."/>
            <person name="Pursley I."/>
            <person name="Horton D.L."/>
            <person name="Alikhan N.F."/>
            <person name="Baker D."/>
            <person name="Gharbi K."/>
            <person name="Hall N."/>
            <person name="Watson M."/>
            <person name="Adriaenssens E.M."/>
            <person name="Foster-Nyarko E."/>
            <person name="Jarju S."/>
            <person name="Secka A."/>
            <person name="Antonio M."/>
            <person name="Oren A."/>
            <person name="Chaudhuri R.R."/>
            <person name="La Ragione R."/>
            <person name="Hildebrand F."/>
            <person name="Pallen M.J."/>
        </authorList>
    </citation>
    <scope>NUCLEOTIDE SEQUENCE</scope>
    <source>
        <strain evidence="7">CHK192-9172</strain>
    </source>
</reference>
<evidence type="ECO:0000256" key="3">
    <source>
        <dbReference type="ARBA" id="ARBA00023002"/>
    </source>
</evidence>
<organism evidence="7 8">
    <name type="scientific">Candidatus Eubacterium avistercoris</name>
    <dbReference type="NCBI Taxonomy" id="2838567"/>
    <lineage>
        <taxon>Bacteria</taxon>
        <taxon>Bacillati</taxon>
        <taxon>Bacillota</taxon>
        <taxon>Clostridia</taxon>
        <taxon>Eubacteriales</taxon>
        <taxon>Eubacteriaceae</taxon>
        <taxon>Eubacterium</taxon>
    </lineage>
</organism>
<evidence type="ECO:0000313" key="8">
    <source>
        <dbReference type="Proteomes" id="UP000824024"/>
    </source>
</evidence>
<dbReference type="SUPFAM" id="SSF46548">
    <property type="entry name" value="alpha-helical ferredoxin"/>
    <property type="match status" value="1"/>
</dbReference>
<dbReference type="EMBL" id="DXCH01000160">
    <property type="protein sequence ID" value="HIZ07408.1"/>
    <property type="molecule type" value="Genomic_DNA"/>
</dbReference>
<dbReference type="InterPro" id="IPR017900">
    <property type="entry name" value="4Fe4S_Fe_S_CS"/>
</dbReference>
<keyword evidence="5" id="KW-0411">Iron-sulfur</keyword>
<dbReference type="InterPro" id="IPR017896">
    <property type="entry name" value="4Fe4S_Fe-S-bd"/>
</dbReference>
<keyword evidence="2" id="KW-0479">Metal-binding</keyword>
<dbReference type="PROSITE" id="PS00198">
    <property type="entry name" value="4FE4S_FER_1"/>
    <property type="match status" value="1"/>
</dbReference>
<sequence length="192" mass="21478">MDRCLNNRENAKALAARIAKDAGVDLQDCYQCGKCSGGCPMAGDMDLMPRQIIQYMRLGLMGDVLRSKSIWLCAACHTCVDRCPHDINLPGLIEGARMEAKRRGMIGVKEVDKFTDIFLENVKMFGKNQEVVLEGLYNVTTGHLMQDMVNVPHMLKHKIVGPELNTTKQAAEVKELMLRAQAAENERKRGEQ</sequence>
<dbReference type="GO" id="GO:0005886">
    <property type="term" value="C:plasma membrane"/>
    <property type="evidence" value="ECO:0007669"/>
    <property type="project" value="TreeGrafter"/>
</dbReference>
<dbReference type="GO" id="GO:0016491">
    <property type="term" value="F:oxidoreductase activity"/>
    <property type="evidence" value="ECO:0007669"/>
    <property type="project" value="UniProtKB-KW"/>
</dbReference>
<evidence type="ECO:0000256" key="5">
    <source>
        <dbReference type="ARBA" id="ARBA00023014"/>
    </source>
</evidence>
<keyword evidence="4" id="KW-0408">Iron</keyword>
<proteinExistence type="predicted"/>
<gene>
    <name evidence="7" type="ORF">IAA08_05685</name>
</gene>
<dbReference type="PANTHER" id="PTHR43255">
    <property type="entry name" value="IRON-SULFUR-BINDING OXIDOREDUCTASE FADF-RELATED-RELATED"/>
    <property type="match status" value="1"/>
</dbReference>
<dbReference type="InterPro" id="IPR009051">
    <property type="entry name" value="Helical_ferredxn"/>
</dbReference>
<evidence type="ECO:0000256" key="1">
    <source>
        <dbReference type="ARBA" id="ARBA00022485"/>
    </source>
</evidence>
<name>A0A9D2IGE5_9FIRM</name>
<dbReference type="PROSITE" id="PS51379">
    <property type="entry name" value="4FE4S_FER_2"/>
    <property type="match status" value="1"/>
</dbReference>
<reference evidence="7" key="2">
    <citation type="submission" date="2021-04" db="EMBL/GenBank/DDBJ databases">
        <authorList>
            <person name="Gilroy R."/>
        </authorList>
    </citation>
    <scope>NUCLEOTIDE SEQUENCE</scope>
    <source>
        <strain evidence="7">CHK192-9172</strain>
    </source>
</reference>
<dbReference type="Gene3D" id="1.10.1060.10">
    <property type="entry name" value="Alpha-helical ferredoxin"/>
    <property type="match status" value="1"/>
</dbReference>
<evidence type="ECO:0000256" key="4">
    <source>
        <dbReference type="ARBA" id="ARBA00023004"/>
    </source>
</evidence>